<accession>A0ABW4UU45</accession>
<dbReference type="Proteomes" id="UP001597403">
    <property type="component" value="Unassembled WGS sequence"/>
</dbReference>
<keyword evidence="2" id="KW-1185">Reference proteome</keyword>
<sequence>MWIISQDEQIIVKSVALTLETSTEGTVLSAYVGDGSVESAFTVGTFQQKERAVEELSRFRQYLSTINMEPFYIQPDLEA</sequence>
<proteinExistence type="predicted"/>
<comment type="caution">
    <text evidence="1">The sequence shown here is derived from an EMBL/GenBank/DDBJ whole genome shotgun (WGS) entry which is preliminary data.</text>
</comment>
<evidence type="ECO:0000313" key="1">
    <source>
        <dbReference type="EMBL" id="MFD1989951.1"/>
    </source>
</evidence>
<evidence type="ECO:0000313" key="2">
    <source>
        <dbReference type="Proteomes" id="UP001597403"/>
    </source>
</evidence>
<name>A0ABW4UU45_9BACL</name>
<gene>
    <name evidence="1" type="ORF">ACFSGI_08275</name>
</gene>
<organism evidence="1 2">
    <name type="scientific">Paenibacillus nicotianae</name>
    <dbReference type="NCBI Taxonomy" id="1526551"/>
    <lineage>
        <taxon>Bacteria</taxon>
        <taxon>Bacillati</taxon>
        <taxon>Bacillota</taxon>
        <taxon>Bacilli</taxon>
        <taxon>Bacillales</taxon>
        <taxon>Paenibacillaceae</taxon>
        <taxon>Paenibacillus</taxon>
    </lineage>
</organism>
<protein>
    <submittedName>
        <fullName evidence="1">Uncharacterized protein</fullName>
    </submittedName>
</protein>
<dbReference type="EMBL" id="JBHUGF010000010">
    <property type="protein sequence ID" value="MFD1989951.1"/>
    <property type="molecule type" value="Genomic_DNA"/>
</dbReference>
<dbReference type="RefSeq" id="WP_204823672.1">
    <property type="nucleotide sequence ID" value="NZ_JBHUGF010000010.1"/>
</dbReference>
<reference evidence="2" key="1">
    <citation type="journal article" date="2019" name="Int. J. Syst. Evol. Microbiol.">
        <title>The Global Catalogue of Microorganisms (GCM) 10K type strain sequencing project: providing services to taxonomists for standard genome sequencing and annotation.</title>
        <authorList>
            <consortium name="The Broad Institute Genomics Platform"/>
            <consortium name="The Broad Institute Genome Sequencing Center for Infectious Disease"/>
            <person name="Wu L."/>
            <person name="Ma J."/>
        </authorList>
    </citation>
    <scope>NUCLEOTIDE SEQUENCE [LARGE SCALE GENOMIC DNA]</scope>
    <source>
        <strain evidence="2">CGMCC 1.15067</strain>
    </source>
</reference>